<dbReference type="GO" id="GO:0003676">
    <property type="term" value="F:nucleic acid binding"/>
    <property type="evidence" value="ECO:0007669"/>
    <property type="project" value="InterPro"/>
</dbReference>
<gene>
    <name evidence="3" type="ORF">N1851_022778</name>
</gene>
<sequence>MFAAKQSESEFQYDSKLVQGVFLHSLYQGLNEKYSYLRRDLKPHIANLSTSEEFILDLMTRVVSEEMERQIRLGQTQKNRTLTVNATQQGGKQKAAQSPAETPASVLQTQAEVLANRTAIHELTAQVSALAKSLEKALTPVLSNVETVNTPQTTSAQPSSVPRGKCKTCIAEGIVMGTHCFKCGNEGHRAVGCLATPSENWKRSLGRDHQ</sequence>
<dbReference type="InterPro" id="IPR001878">
    <property type="entry name" value="Znf_CCHC"/>
</dbReference>
<organism evidence="3 4">
    <name type="scientific">Merluccius polli</name>
    <name type="common">Benguela hake</name>
    <name type="synonym">Merluccius cadenati</name>
    <dbReference type="NCBI Taxonomy" id="89951"/>
    <lineage>
        <taxon>Eukaryota</taxon>
        <taxon>Metazoa</taxon>
        <taxon>Chordata</taxon>
        <taxon>Craniata</taxon>
        <taxon>Vertebrata</taxon>
        <taxon>Euteleostomi</taxon>
        <taxon>Actinopterygii</taxon>
        <taxon>Neopterygii</taxon>
        <taxon>Teleostei</taxon>
        <taxon>Neoteleostei</taxon>
        <taxon>Acanthomorphata</taxon>
        <taxon>Zeiogadaria</taxon>
        <taxon>Gadariae</taxon>
        <taxon>Gadiformes</taxon>
        <taxon>Gadoidei</taxon>
        <taxon>Merlucciidae</taxon>
        <taxon>Merluccius</taxon>
    </lineage>
</organism>
<feature type="domain" description="CCHC-type" evidence="2">
    <location>
        <begin position="180"/>
        <end position="193"/>
    </location>
</feature>
<comment type="caution">
    <text evidence="3">The sequence shown here is derived from an EMBL/GenBank/DDBJ whole genome shotgun (WGS) entry which is preliminary data.</text>
</comment>
<keyword evidence="4" id="KW-1185">Reference proteome</keyword>
<evidence type="ECO:0000256" key="1">
    <source>
        <dbReference type="PROSITE-ProRule" id="PRU00047"/>
    </source>
</evidence>
<keyword evidence="1" id="KW-0862">Zinc</keyword>
<keyword evidence="1" id="KW-0479">Metal-binding</keyword>
<name>A0AA47MH93_MERPO</name>
<dbReference type="Proteomes" id="UP001174136">
    <property type="component" value="Unassembled WGS sequence"/>
</dbReference>
<protein>
    <recommendedName>
        <fullName evidence="2">CCHC-type domain-containing protein</fullName>
    </recommendedName>
</protein>
<evidence type="ECO:0000259" key="2">
    <source>
        <dbReference type="PROSITE" id="PS50158"/>
    </source>
</evidence>
<proteinExistence type="predicted"/>
<dbReference type="GO" id="GO:0008270">
    <property type="term" value="F:zinc ion binding"/>
    <property type="evidence" value="ECO:0007669"/>
    <property type="project" value="UniProtKB-KW"/>
</dbReference>
<dbReference type="PROSITE" id="PS50158">
    <property type="entry name" value="ZF_CCHC"/>
    <property type="match status" value="1"/>
</dbReference>
<accession>A0AA47MH93</accession>
<keyword evidence="1" id="KW-0863">Zinc-finger</keyword>
<reference evidence="3" key="1">
    <citation type="journal article" date="2023" name="Front. Mar. Sci.">
        <title>A new Merluccius polli reference genome to investigate the effects of global change in West African waters.</title>
        <authorList>
            <person name="Mateo J.L."/>
            <person name="Blanco-Fernandez C."/>
            <person name="Garcia-Vazquez E."/>
            <person name="Machado-Schiaffino G."/>
        </authorList>
    </citation>
    <scope>NUCLEOTIDE SEQUENCE</scope>
    <source>
        <strain evidence="3">C29</strain>
        <tissue evidence="3">Fin</tissue>
    </source>
</reference>
<evidence type="ECO:0000313" key="3">
    <source>
        <dbReference type="EMBL" id="KAK0140303.1"/>
    </source>
</evidence>
<dbReference type="EMBL" id="JAOPHQ010004263">
    <property type="protein sequence ID" value="KAK0140303.1"/>
    <property type="molecule type" value="Genomic_DNA"/>
</dbReference>
<evidence type="ECO:0000313" key="4">
    <source>
        <dbReference type="Proteomes" id="UP001174136"/>
    </source>
</evidence>
<dbReference type="AlphaFoldDB" id="A0AA47MH93"/>